<sequence length="216" mass="23823">MAGNNEHTAGLTRRMLLLAASAMLAGCVDRMSPEGFGRQTAPSRQLNYPIEPYDIMYGGVRDGDYKIRPVPYKRLNPDNLRQIVHDRTLEPIGTVVIDPKHHYLYVILDDRKAVRYGIATGPGFPGHKETLTVSGRESWPVSSDVRKSDPKAKKIAGPNSLYGARALYLSNGMVIHGTSRWREIGGACEAGGIAMLNQDVMDLDRRIKPGARVLVL</sequence>
<evidence type="ECO:0000256" key="5">
    <source>
        <dbReference type="ARBA" id="ARBA00022801"/>
    </source>
</evidence>
<evidence type="ECO:0000259" key="10">
    <source>
        <dbReference type="PROSITE" id="PS52029"/>
    </source>
</evidence>
<gene>
    <name evidence="11" type="ORF">OOZ53_22615</name>
</gene>
<reference evidence="11" key="1">
    <citation type="submission" date="2022-11" db="EMBL/GenBank/DDBJ databases">
        <title>Hoeflea poritis sp. nov., isolated from scleractinian coral Porites lutea.</title>
        <authorList>
            <person name="Zhang G."/>
            <person name="Wei Q."/>
            <person name="Cai L."/>
        </authorList>
    </citation>
    <scope>NUCLEOTIDE SEQUENCE</scope>
    <source>
        <strain evidence="11">E7-10</strain>
    </source>
</reference>
<keyword evidence="7 9" id="KW-0573">Peptidoglycan synthesis</keyword>
<dbReference type="InterPro" id="IPR038063">
    <property type="entry name" value="Transpep_catalytic_dom"/>
</dbReference>
<evidence type="ECO:0000256" key="8">
    <source>
        <dbReference type="ARBA" id="ARBA00023316"/>
    </source>
</evidence>
<comment type="similarity">
    <text evidence="2">Belongs to the YkuD family.</text>
</comment>
<dbReference type="Proteomes" id="UP001148313">
    <property type="component" value="Unassembled WGS sequence"/>
</dbReference>
<evidence type="ECO:0000256" key="4">
    <source>
        <dbReference type="ARBA" id="ARBA00022679"/>
    </source>
</evidence>
<proteinExistence type="inferred from homology"/>
<name>A0ABT4VU77_9HYPH</name>
<evidence type="ECO:0000256" key="2">
    <source>
        <dbReference type="ARBA" id="ARBA00005992"/>
    </source>
</evidence>
<dbReference type="InterPro" id="IPR005490">
    <property type="entry name" value="LD_TPept_cat_dom"/>
</dbReference>
<evidence type="ECO:0000313" key="12">
    <source>
        <dbReference type="Proteomes" id="UP001148313"/>
    </source>
</evidence>
<keyword evidence="8 9" id="KW-0961">Cell wall biogenesis/degradation</keyword>
<dbReference type="RefSeq" id="WP_271092021.1">
    <property type="nucleotide sequence ID" value="NZ_JAPJZH010000019.1"/>
</dbReference>
<keyword evidence="3" id="KW-0328">Glycosyltransferase</keyword>
<comment type="caution">
    <text evidence="9">Lacks conserved residue(s) required for the propagation of feature annotation.</text>
</comment>
<accession>A0ABT4VU77</accession>
<keyword evidence="12" id="KW-1185">Reference proteome</keyword>
<comment type="pathway">
    <text evidence="1 9">Cell wall biogenesis; peptidoglycan biosynthesis.</text>
</comment>
<evidence type="ECO:0000256" key="7">
    <source>
        <dbReference type="ARBA" id="ARBA00022984"/>
    </source>
</evidence>
<dbReference type="CDD" id="cd16913">
    <property type="entry name" value="YkuD_like"/>
    <property type="match status" value="1"/>
</dbReference>
<evidence type="ECO:0000256" key="3">
    <source>
        <dbReference type="ARBA" id="ARBA00022676"/>
    </source>
</evidence>
<dbReference type="PANTHER" id="PTHR30582">
    <property type="entry name" value="L,D-TRANSPEPTIDASE"/>
    <property type="match status" value="1"/>
</dbReference>
<dbReference type="PANTHER" id="PTHR30582:SF24">
    <property type="entry name" value="L,D-TRANSPEPTIDASE ERFK_SRFK-RELATED"/>
    <property type="match status" value="1"/>
</dbReference>
<keyword evidence="4" id="KW-0808">Transferase</keyword>
<keyword evidence="5" id="KW-0378">Hydrolase</keyword>
<comment type="caution">
    <text evidence="11">The sequence shown here is derived from an EMBL/GenBank/DDBJ whole genome shotgun (WGS) entry which is preliminary data.</text>
</comment>
<dbReference type="EMBL" id="JAPJZH010000019">
    <property type="protein sequence ID" value="MDA4848169.1"/>
    <property type="molecule type" value="Genomic_DNA"/>
</dbReference>
<protein>
    <submittedName>
        <fullName evidence="11">L,D-transpeptidase</fullName>
    </submittedName>
</protein>
<organism evidence="11 12">
    <name type="scientific">Hoeflea poritis</name>
    <dbReference type="NCBI Taxonomy" id="2993659"/>
    <lineage>
        <taxon>Bacteria</taxon>
        <taxon>Pseudomonadati</taxon>
        <taxon>Pseudomonadota</taxon>
        <taxon>Alphaproteobacteria</taxon>
        <taxon>Hyphomicrobiales</taxon>
        <taxon>Rhizobiaceae</taxon>
        <taxon>Hoeflea</taxon>
    </lineage>
</organism>
<evidence type="ECO:0000256" key="1">
    <source>
        <dbReference type="ARBA" id="ARBA00004752"/>
    </source>
</evidence>
<dbReference type="Pfam" id="PF03734">
    <property type="entry name" value="YkuD"/>
    <property type="match status" value="1"/>
</dbReference>
<dbReference type="PROSITE" id="PS52029">
    <property type="entry name" value="LD_TPASE"/>
    <property type="match status" value="1"/>
</dbReference>
<keyword evidence="6 9" id="KW-0133">Cell shape</keyword>
<dbReference type="SUPFAM" id="SSF141523">
    <property type="entry name" value="L,D-transpeptidase catalytic domain-like"/>
    <property type="match status" value="1"/>
</dbReference>
<dbReference type="InterPro" id="IPR050979">
    <property type="entry name" value="LD-transpeptidase"/>
</dbReference>
<feature type="domain" description="L,D-TPase catalytic" evidence="10">
    <location>
        <begin position="93"/>
        <end position="216"/>
    </location>
</feature>
<evidence type="ECO:0000256" key="6">
    <source>
        <dbReference type="ARBA" id="ARBA00022960"/>
    </source>
</evidence>
<dbReference type="Gene3D" id="2.40.440.10">
    <property type="entry name" value="L,D-transpeptidase catalytic domain-like"/>
    <property type="match status" value="1"/>
</dbReference>
<evidence type="ECO:0000256" key="9">
    <source>
        <dbReference type="PROSITE-ProRule" id="PRU01373"/>
    </source>
</evidence>
<evidence type="ECO:0000313" key="11">
    <source>
        <dbReference type="EMBL" id="MDA4848169.1"/>
    </source>
</evidence>